<evidence type="ECO:0000313" key="1">
    <source>
        <dbReference type="EMBL" id="MFC4823059.1"/>
    </source>
</evidence>
<dbReference type="RefSeq" id="WP_205427403.1">
    <property type="nucleotide sequence ID" value="NZ_CP100400.1"/>
</dbReference>
<name>A0ABD5PX77_9EURY</name>
<dbReference type="AlphaFoldDB" id="A0ABD5PX77"/>
<evidence type="ECO:0000313" key="2">
    <source>
        <dbReference type="Proteomes" id="UP001595945"/>
    </source>
</evidence>
<protein>
    <recommendedName>
        <fullName evidence="3">Regulatory protein, FmdB family</fullName>
    </recommendedName>
</protein>
<gene>
    <name evidence="1" type="ORF">ACFO9K_02165</name>
</gene>
<reference evidence="1 2" key="1">
    <citation type="journal article" date="2019" name="Int. J. Syst. Evol. Microbiol.">
        <title>The Global Catalogue of Microorganisms (GCM) 10K type strain sequencing project: providing services to taxonomists for standard genome sequencing and annotation.</title>
        <authorList>
            <consortium name="The Broad Institute Genomics Platform"/>
            <consortium name="The Broad Institute Genome Sequencing Center for Infectious Disease"/>
            <person name="Wu L."/>
            <person name="Ma J."/>
        </authorList>
    </citation>
    <scope>NUCLEOTIDE SEQUENCE [LARGE SCALE GENOMIC DNA]</scope>
    <source>
        <strain evidence="1 2">XZYJ18</strain>
    </source>
</reference>
<organism evidence="1 2">
    <name type="scientific">Halorussus aquaticus</name>
    <dbReference type="NCBI Taxonomy" id="2953748"/>
    <lineage>
        <taxon>Archaea</taxon>
        <taxon>Methanobacteriati</taxon>
        <taxon>Methanobacteriota</taxon>
        <taxon>Stenosarchaea group</taxon>
        <taxon>Halobacteria</taxon>
        <taxon>Halobacteriales</taxon>
        <taxon>Haladaptataceae</taxon>
        <taxon>Halorussus</taxon>
    </lineage>
</organism>
<accession>A0ABD5PX77</accession>
<dbReference type="EMBL" id="JBHSHT010000001">
    <property type="protein sequence ID" value="MFC4823059.1"/>
    <property type="molecule type" value="Genomic_DNA"/>
</dbReference>
<dbReference type="Proteomes" id="UP001595945">
    <property type="component" value="Unassembled WGS sequence"/>
</dbReference>
<comment type="caution">
    <text evidence="1">The sequence shown here is derived from an EMBL/GenBank/DDBJ whole genome shotgun (WGS) entry which is preliminary data.</text>
</comment>
<proteinExistence type="predicted"/>
<sequence length="49" mass="5586">MTYYECEACGQLADFADAHGRPLHRECPVCEEQSVWKTAFTDERTGVSF</sequence>
<evidence type="ECO:0008006" key="3">
    <source>
        <dbReference type="Google" id="ProtNLM"/>
    </source>
</evidence>
<keyword evidence="2" id="KW-1185">Reference proteome</keyword>
<dbReference type="GeneID" id="73045896"/>